<feature type="domain" description="Multidrug resistance protein MdtA-like alpha-helical hairpin" evidence="5">
    <location>
        <begin position="106"/>
        <end position="175"/>
    </location>
</feature>
<dbReference type="Pfam" id="PF25967">
    <property type="entry name" value="RND-MFP_C"/>
    <property type="match status" value="1"/>
</dbReference>
<dbReference type="Pfam" id="PF25876">
    <property type="entry name" value="HH_MFP_RND"/>
    <property type="match status" value="1"/>
</dbReference>
<evidence type="ECO:0000256" key="1">
    <source>
        <dbReference type="ARBA" id="ARBA00004196"/>
    </source>
</evidence>
<dbReference type="Gene3D" id="2.40.50.100">
    <property type="match status" value="1"/>
</dbReference>
<evidence type="ECO:0000259" key="8">
    <source>
        <dbReference type="Pfam" id="PF25967"/>
    </source>
</evidence>
<comment type="similarity">
    <text evidence="2">Belongs to the membrane fusion protein (MFP) (TC 8.A.1) family.</text>
</comment>
<feature type="domain" description="Multidrug resistance protein MdtA-like C-terminal permuted SH3" evidence="8">
    <location>
        <begin position="298"/>
        <end position="358"/>
    </location>
</feature>
<evidence type="ECO:0000259" key="6">
    <source>
        <dbReference type="Pfam" id="PF25917"/>
    </source>
</evidence>
<feature type="region of interest" description="Disordered" evidence="3">
    <location>
        <begin position="365"/>
        <end position="411"/>
    </location>
</feature>
<evidence type="ECO:0000259" key="5">
    <source>
        <dbReference type="Pfam" id="PF25876"/>
    </source>
</evidence>
<dbReference type="InterPro" id="IPR058627">
    <property type="entry name" value="MdtA-like_C"/>
</dbReference>
<dbReference type="PROSITE" id="PS51257">
    <property type="entry name" value="PROKAR_LIPOPROTEIN"/>
    <property type="match status" value="1"/>
</dbReference>
<sequence length="411" mass="41467">MAWNERRLPVAVAAMAVAGFLTACSQGHTEAGGPPGGPAVVEVQAAGTRALSLGEELPGRVEATRVAEVRARVAGIVLSKNFVEGSDVKAGQLLFKIDPAPYRTALARAKAELAKAEAAVADADAVVRRYSPLAKLEAVSQQEFDTAQATLKSAQAARQSAVADVDTAQLNLDYTSVVAPIAGRIGRGLVTEGALVGQNEATAMAVIQQLNPVYVDFTQAAAEVMKARAQGAATAATRLSVTIEGTDQTRDGKLLFANASVDKTTGQIALRGEFANPDGLLLPGMYVRVKMANAEPTQAVVVPQRAVKRAADGKPLVMVLGQDGKVAAMPVETGRMVGPDWHITAGLQGGERVIVGGAPVNPGDAATAAGAPEAPAAADAPAAPGASAAAPAAAAAQAPAAQADAKGSAGT</sequence>
<dbReference type="GO" id="GO:0005886">
    <property type="term" value="C:plasma membrane"/>
    <property type="evidence" value="ECO:0007669"/>
    <property type="project" value="UniProtKB-SubCell"/>
</dbReference>
<dbReference type="NCBIfam" id="TIGR01730">
    <property type="entry name" value="RND_mfp"/>
    <property type="match status" value="1"/>
</dbReference>
<dbReference type="RefSeq" id="WP_066533133.1">
    <property type="nucleotide sequence ID" value="NZ_PDEA01000001.1"/>
</dbReference>
<dbReference type="AlphaFoldDB" id="A0A2A7UX36"/>
<comment type="caution">
    <text evidence="9">The sequence shown here is derived from an EMBL/GenBank/DDBJ whole genome shotgun (WGS) entry which is preliminary data.</text>
</comment>
<dbReference type="SUPFAM" id="SSF111369">
    <property type="entry name" value="HlyD-like secretion proteins"/>
    <property type="match status" value="1"/>
</dbReference>
<organism evidence="9 10">
    <name type="scientific">Comamonas terrigena</name>
    <dbReference type="NCBI Taxonomy" id="32013"/>
    <lineage>
        <taxon>Bacteria</taxon>
        <taxon>Pseudomonadati</taxon>
        <taxon>Pseudomonadota</taxon>
        <taxon>Betaproteobacteria</taxon>
        <taxon>Burkholderiales</taxon>
        <taxon>Comamonadaceae</taxon>
        <taxon>Comamonas</taxon>
    </lineage>
</organism>
<dbReference type="InterPro" id="IPR006143">
    <property type="entry name" value="RND_pump_MFP"/>
</dbReference>
<dbReference type="InterPro" id="IPR058625">
    <property type="entry name" value="MdtA-like_BSH"/>
</dbReference>
<dbReference type="Pfam" id="PF25944">
    <property type="entry name" value="Beta-barrel_RND"/>
    <property type="match status" value="1"/>
</dbReference>
<protein>
    <submittedName>
        <fullName evidence="9">Efflux RND transporter periplasmic adaptor subunit</fullName>
    </submittedName>
</protein>
<dbReference type="GO" id="GO:0046677">
    <property type="term" value="P:response to antibiotic"/>
    <property type="evidence" value="ECO:0007669"/>
    <property type="project" value="TreeGrafter"/>
</dbReference>
<feature type="domain" description="Multidrug resistance protein MdtA-like beta-barrel" evidence="7">
    <location>
        <begin position="212"/>
        <end position="292"/>
    </location>
</feature>
<gene>
    <name evidence="9" type="ORF">CRM82_15680</name>
</gene>
<dbReference type="Gene3D" id="1.10.287.470">
    <property type="entry name" value="Helix hairpin bin"/>
    <property type="match status" value="1"/>
</dbReference>
<comment type="subcellular location">
    <subcellularLocation>
        <location evidence="1">Cell envelope</location>
    </subcellularLocation>
</comment>
<dbReference type="InterPro" id="IPR058624">
    <property type="entry name" value="MdtA-like_HH"/>
</dbReference>
<name>A0A2A7UX36_COMTR</name>
<reference evidence="10" key="1">
    <citation type="submission" date="2017-09" db="EMBL/GenBank/DDBJ databases">
        <title>FDA dAtabase for Regulatory Grade micrObial Sequences (FDA-ARGOS): Supporting development and validation of Infectious Disease Dx tests.</title>
        <authorList>
            <person name="Minogue T."/>
            <person name="Wolcott M."/>
            <person name="Wasieloski L."/>
            <person name="Aguilar W."/>
            <person name="Moore D."/>
            <person name="Tallon L."/>
            <person name="Sadzewicz L."/>
            <person name="Ott S."/>
            <person name="Zhao X."/>
            <person name="Nagaraj S."/>
            <person name="Vavikolanu K."/>
            <person name="Aluvathingal J."/>
            <person name="Nadendla S."/>
            <person name="Sichtig H."/>
        </authorList>
    </citation>
    <scope>NUCLEOTIDE SEQUENCE [LARGE SCALE GENOMIC DNA]</scope>
    <source>
        <strain evidence="10">FDAARGOS_394</strain>
    </source>
</reference>
<dbReference type="PANTHER" id="PTHR30158:SF24">
    <property type="entry name" value="HLYD FAMILY SECRETION PROTEIN"/>
    <property type="match status" value="1"/>
</dbReference>
<evidence type="ECO:0000259" key="7">
    <source>
        <dbReference type="Pfam" id="PF25944"/>
    </source>
</evidence>
<feature type="chain" id="PRO_5012970253" evidence="4">
    <location>
        <begin position="24"/>
        <end position="411"/>
    </location>
</feature>
<evidence type="ECO:0000313" key="9">
    <source>
        <dbReference type="EMBL" id="PEH89852.1"/>
    </source>
</evidence>
<keyword evidence="10" id="KW-1185">Reference proteome</keyword>
<dbReference type="OrthoDB" id="9783047at2"/>
<dbReference type="GeneID" id="80802063"/>
<evidence type="ECO:0000256" key="2">
    <source>
        <dbReference type="ARBA" id="ARBA00009477"/>
    </source>
</evidence>
<dbReference type="EMBL" id="PDEA01000001">
    <property type="protein sequence ID" value="PEH89852.1"/>
    <property type="molecule type" value="Genomic_DNA"/>
</dbReference>
<accession>A0A2A7UX36</accession>
<evidence type="ECO:0000313" key="10">
    <source>
        <dbReference type="Proteomes" id="UP000220246"/>
    </source>
</evidence>
<proteinExistence type="inferred from homology"/>
<feature type="signal peptide" evidence="4">
    <location>
        <begin position="1"/>
        <end position="23"/>
    </location>
</feature>
<feature type="domain" description="Multidrug resistance protein MdtA-like barrel-sandwich hybrid" evidence="6">
    <location>
        <begin position="65"/>
        <end position="208"/>
    </location>
</feature>
<dbReference type="Proteomes" id="UP000220246">
    <property type="component" value="Unassembled WGS sequence"/>
</dbReference>
<dbReference type="Gene3D" id="2.40.420.20">
    <property type="match status" value="1"/>
</dbReference>
<dbReference type="Gene3D" id="2.40.30.170">
    <property type="match status" value="1"/>
</dbReference>
<dbReference type="InterPro" id="IPR058626">
    <property type="entry name" value="MdtA-like_b-barrel"/>
</dbReference>
<dbReference type="STRING" id="1219032.GCA_001515545_00500"/>
<evidence type="ECO:0000256" key="3">
    <source>
        <dbReference type="SAM" id="MobiDB-lite"/>
    </source>
</evidence>
<evidence type="ECO:0000256" key="4">
    <source>
        <dbReference type="SAM" id="SignalP"/>
    </source>
</evidence>
<dbReference type="Pfam" id="PF25917">
    <property type="entry name" value="BSH_RND"/>
    <property type="match status" value="1"/>
</dbReference>
<dbReference type="GO" id="GO:0022857">
    <property type="term" value="F:transmembrane transporter activity"/>
    <property type="evidence" value="ECO:0007669"/>
    <property type="project" value="InterPro"/>
</dbReference>
<keyword evidence="4" id="KW-0732">Signal</keyword>
<dbReference type="PANTHER" id="PTHR30158">
    <property type="entry name" value="ACRA/E-RELATED COMPONENT OF DRUG EFFLUX TRANSPORTER"/>
    <property type="match status" value="1"/>
</dbReference>